<dbReference type="InterPro" id="IPR037278">
    <property type="entry name" value="ARFGAP/RecO"/>
</dbReference>
<dbReference type="InterPro" id="IPR045258">
    <property type="entry name" value="ACAP1/2/3-like"/>
</dbReference>
<name>A0ABR2KA53_9EUKA</name>
<dbReference type="Gene3D" id="1.25.40.20">
    <property type="entry name" value="Ankyrin repeat-containing domain"/>
    <property type="match status" value="1"/>
</dbReference>
<dbReference type="Gene3D" id="1.10.220.150">
    <property type="entry name" value="Arf GTPase activating protein"/>
    <property type="match status" value="1"/>
</dbReference>
<dbReference type="PROSITE" id="PS50115">
    <property type="entry name" value="ARFGAP"/>
    <property type="match status" value="1"/>
</dbReference>
<feature type="compositionally biased region" description="Polar residues" evidence="6">
    <location>
        <begin position="292"/>
        <end position="307"/>
    </location>
</feature>
<dbReference type="SMART" id="SM00233">
    <property type="entry name" value="PH"/>
    <property type="match status" value="1"/>
</dbReference>
<keyword evidence="2 5" id="KW-0863">Zinc-finger</keyword>
<dbReference type="Gene3D" id="1.20.1270.60">
    <property type="entry name" value="Arfaptin homology (AH) domain/BAR domain"/>
    <property type="match status" value="1"/>
</dbReference>
<evidence type="ECO:0000256" key="1">
    <source>
        <dbReference type="ARBA" id="ARBA00022723"/>
    </source>
</evidence>
<dbReference type="Pfam" id="PF00169">
    <property type="entry name" value="PH"/>
    <property type="match status" value="1"/>
</dbReference>
<accession>A0ABR2KA53</accession>
<dbReference type="InterPro" id="IPR001164">
    <property type="entry name" value="ArfGAP_dom"/>
</dbReference>
<dbReference type="SMART" id="SM00105">
    <property type="entry name" value="ArfGap"/>
    <property type="match status" value="1"/>
</dbReference>
<dbReference type="PROSITE" id="PS50003">
    <property type="entry name" value="PH_DOMAIN"/>
    <property type="match status" value="1"/>
</dbReference>
<feature type="region of interest" description="Disordered" evidence="6">
    <location>
        <begin position="284"/>
        <end position="318"/>
    </location>
</feature>
<keyword evidence="4" id="KW-0040">ANK repeat</keyword>
<dbReference type="PANTHER" id="PTHR23180">
    <property type="entry name" value="CENTAURIN/ARF"/>
    <property type="match status" value="1"/>
</dbReference>
<feature type="domain" description="PH" evidence="7">
    <location>
        <begin position="320"/>
        <end position="416"/>
    </location>
</feature>
<feature type="compositionally biased region" description="Basic residues" evidence="6">
    <location>
        <begin position="1115"/>
        <end position="1124"/>
    </location>
</feature>
<dbReference type="SUPFAM" id="SSF48403">
    <property type="entry name" value="Ankyrin repeat"/>
    <property type="match status" value="1"/>
</dbReference>
<proteinExistence type="predicted"/>
<dbReference type="InterPro" id="IPR001849">
    <property type="entry name" value="PH_domain"/>
</dbReference>
<feature type="compositionally biased region" description="Basic residues" evidence="6">
    <location>
        <begin position="847"/>
        <end position="864"/>
    </location>
</feature>
<feature type="region of interest" description="Disordered" evidence="6">
    <location>
        <begin position="716"/>
        <end position="915"/>
    </location>
</feature>
<comment type="caution">
    <text evidence="9">The sequence shown here is derived from an EMBL/GenBank/DDBJ whole genome shotgun (WGS) entry which is preliminary data.</text>
</comment>
<evidence type="ECO:0000313" key="10">
    <source>
        <dbReference type="Proteomes" id="UP001470230"/>
    </source>
</evidence>
<dbReference type="SUPFAM" id="SSF57863">
    <property type="entry name" value="ArfGap/RecO-like zinc finger"/>
    <property type="match status" value="1"/>
</dbReference>
<keyword evidence="3" id="KW-0862">Zinc</keyword>
<feature type="compositionally biased region" description="Polar residues" evidence="6">
    <location>
        <begin position="796"/>
        <end position="821"/>
    </location>
</feature>
<dbReference type="InterPro" id="IPR002110">
    <property type="entry name" value="Ankyrin_rpt"/>
</dbReference>
<evidence type="ECO:0000256" key="6">
    <source>
        <dbReference type="SAM" id="MobiDB-lite"/>
    </source>
</evidence>
<feature type="region of interest" description="Disordered" evidence="6">
    <location>
        <begin position="426"/>
        <end position="462"/>
    </location>
</feature>
<evidence type="ECO:0000259" key="8">
    <source>
        <dbReference type="PROSITE" id="PS50115"/>
    </source>
</evidence>
<gene>
    <name evidence="9" type="ORF">M9Y10_038772</name>
</gene>
<dbReference type="Proteomes" id="UP001470230">
    <property type="component" value="Unassembled WGS sequence"/>
</dbReference>
<dbReference type="InterPro" id="IPR011993">
    <property type="entry name" value="PH-like_dom_sf"/>
</dbReference>
<dbReference type="SUPFAM" id="SSF50729">
    <property type="entry name" value="PH domain-like"/>
    <property type="match status" value="1"/>
</dbReference>
<dbReference type="PROSITE" id="PS50088">
    <property type="entry name" value="ANK_REPEAT"/>
    <property type="match status" value="1"/>
</dbReference>
<evidence type="ECO:0000256" key="4">
    <source>
        <dbReference type="PROSITE-ProRule" id="PRU00023"/>
    </source>
</evidence>
<dbReference type="PROSITE" id="PS50297">
    <property type="entry name" value="ANK_REP_REGION"/>
    <property type="match status" value="1"/>
</dbReference>
<evidence type="ECO:0000313" key="9">
    <source>
        <dbReference type="EMBL" id="KAK8887718.1"/>
    </source>
</evidence>
<dbReference type="SMART" id="SM00248">
    <property type="entry name" value="ANK"/>
    <property type="match status" value="3"/>
</dbReference>
<protein>
    <submittedName>
        <fullName evidence="9">Uncharacterized protein</fullName>
    </submittedName>
</protein>
<feature type="compositionally biased region" description="Basic and acidic residues" evidence="6">
    <location>
        <begin position="745"/>
        <end position="784"/>
    </location>
</feature>
<dbReference type="PANTHER" id="PTHR23180:SF160">
    <property type="entry name" value="ADP-RIBOSYLATION FACTOR GTPASE-ACTIVATING PROTEIN EFFECTOR PROTEIN 1"/>
    <property type="match status" value="1"/>
</dbReference>
<feature type="compositionally biased region" description="Low complexity" evidence="6">
    <location>
        <begin position="426"/>
        <end position="455"/>
    </location>
</feature>
<dbReference type="InterPro" id="IPR038508">
    <property type="entry name" value="ArfGAP_dom_sf"/>
</dbReference>
<evidence type="ECO:0000259" key="7">
    <source>
        <dbReference type="PROSITE" id="PS50003"/>
    </source>
</evidence>
<feature type="domain" description="Arf-GAP" evidence="8">
    <location>
        <begin position="598"/>
        <end position="721"/>
    </location>
</feature>
<feature type="compositionally biased region" description="Polar residues" evidence="6">
    <location>
        <begin position="895"/>
        <end position="913"/>
    </location>
</feature>
<dbReference type="PRINTS" id="PR00405">
    <property type="entry name" value="REVINTRACTNG"/>
</dbReference>
<keyword evidence="1" id="KW-0479">Metal-binding</keyword>
<dbReference type="EMBL" id="JAPFFF010000006">
    <property type="protein sequence ID" value="KAK8887718.1"/>
    <property type="molecule type" value="Genomic_DNA"/>
</dbReference>
<evidence type="ECO:0000256" key="5">
    <source>
        <dbReference type="PROSITE-ProRule" id="PRU00288"/>
    </source>
</evidence>
<feature type="compositionally biased region" description="Basic and acidic residues" evidence="6">
    <location>
        <begin position="718"/>
        <end position="738"/>
    </location>
</feature>
<keyword evidence="10" id="KW-1185">Reference proteome</keyword>
<dbReference type="SUPFAM" id="SSF103657">
    <property type="entry name" value="BAR/IMD domain-like"/>
    <property type="match status" value="1"/>
</dbReference>
<evidence type="ECO:0000256" key="2">
    <source>
        <dbReference type="ARBA" id="ARBA00022771"/>
    </source>
</evidence>
<dbReference type="Pfam" id="PF01412">
    <property type="entry name" value="ArfGap"/>
    <property type="match status" value="1"/>
</dbReference>
<reference evidence="9 10" key="1">
    <citation type="submission" date="2024-04" db="EMBL/GenBank/DDBJ databases">
        <title>Tritrichomonas musculus Genome.</title>
        <authorList>
            <person name="Alves-Ferreira E."/>
            <person name="Grigg M."/>
            <person name="Lorenzi H."/>
            <person name="Galac M."/>
        </authorList>
    </citation>
    <scope>NUCLEOTIDE SEQUENCE [LARGE SCALE GENOMIC DNA]</scope>
    <source>
        <strain evidence="9 10">EAF2021</strain>
    </source>
</reference>
<feature type="compositionally biased region" description="Polar residues" evidence="6">
    <location>
        <begin position="865"/>
        <end position="881"/>
    </location>
</feature>
<dbReference type="InterPro" id="IPR036770">
    <property type="entry name" value="Ankyrin_rpt-contain_sf"/>
</dbReference>
<dbReference type="Pfam" id="PF12796">
    <property type="entry name" value="Ank_2"/>
    <property type="match status" value="1"/>
</dbReference>
<dbReference type="InterPro" id="IPR027267">
    <property type="entry name" value="AH/BAR_dom_sf"/>
</dbReference>
<dbReference type="Gene3D" id="2.30.29.30">
    <property type="entry name" value="Pleckstrin-homology domain (PH domain)/Phosphotyrosine-binding domain (PTB)"/>
    <property type="match status" value="1"/>
</dbReference>
<feature type="region of interest" description="Disordered" evidence="6">
    <location>
        <begin position="1113"/>
        <end position="1139"/>
    </location>
</feature>
<organism evidence="9 10">
    <name type="scientific">Tritrichomonas musculus</name>
    <dbReference type="NCBI Taxonomy" id="1915356"/>
    <lineage>
        <taxon>Eukaryota</taxon>
        <taxon>Metamonada</taxon>
        <taxon>Parabasalia</taxon>
        <taxon>Tritrichomonadida</taxon>
        <taxon>Tritrichomonadidae</taxon>
        <taxon>Tritrichomonas</taxon>
    </lineage>
</organism>
<feature type="repeat" description="ANK" evidence="4">
    <location>
        <begin position="996"/>
        <end position="1028"/>
    </location>
</feature>
<evidence type="ECO:0000256" key="3">
    <source>
        <dbReference type="ARBA" id="ARBA00022833"/>
    </source>
</evidence>
<dbReference type="CDD" id="cd07307">
    <property type="entry name" value="BAR"/>
    <property type="match status" value="1"/>
</dbReference>
<sequence length="1139" mass="128961">MDFDPKQIPFLHENPMYIMEQNQRFQHICDIIVQVSNIEKHISSYIYTGDHMCSILKDVINTSSEIEFVCTNQDFGLILEAFDVFQDSLRNHFKEIQDCTLIEIRNIVKKDFPELVESKKTYSKNLERYYQVQDHYLSLPKKSKTKIFKERQNEYRKAFTDSSTSFFEFVIKLDALEAKISNLIGTFLVNFPKSFLKATKPSLEKQIKTTEKIVNSICPDYKSIQKREQLCKQGFLSSIPQYFKRINSHLGSSIDNDSSTTSSSQIFNQPINSSENQFTSSAFFSDSKGSSQNLTDSPNESNQIFSTNGGGDSTRSNKDIMTKQGYMWKRCGKVTKTWERRYFVCNQGVLSYSVSVETATNPSNTIQLVFASVQPNENEERPYVFNLITQAKVFTFQAPSQLDYDEWIKAIQNGIATGLSTYGDDTTTSNITSSNTTATIDSIPNENNNNENNDNGGSIQIEENENADNNSKFYFSDIPEMSKEFSNSAPKSSNNTVMVEISPSRFISTRKNSLPSEYIGNDNSATTPNNNNSVTGHKTNLNHSSDFNLLLMNRRQSTTTRKPTTIVSPLGSTSESIPKIPGLSTSPFPTFATTQCTCADCGNYKAEWCIINRGLVICENCAGIHRSLPNVSTVRSLKLDRIDKYNSKMLNILANNVLNSFMEASLILYENNSHENDETGEYCKRINSSSSPEERNEFIKKKYVDREFVDPTFILTTNKERQKEQSKRKEKENKLKEENENENNIEYKEKVKDKELKTKTKNKDKSKNKDKDRDDDNNNEFKKERKDRKMKNKNDVGNNNDIDLTRISSTHSLGDSNSNFLSLKGNDDMNNLEAEDDDIESLEPRKHQGKRRQHKQQTATRRRSLTTSQNQDQVTELNQHQSPHHHRHKSDVNESESTAPAVNSSANATSGTAEVSKKHLPALPFSKKQFHHDIFNAIQTQDLLELMKIAFMDGLSDASLKCNFRPIHAAACIGNPILIVAIIENDIFSIEQADDHGWTALSYAAYHGNEKAIDALISYGAKVSGAPGSDLSSNPLYIAKELHHENIIKKLSNLAPEIANVETKGDPIVPLNTDFVPQEIPPSMIVVDDVPNSPQSIKPMTDADMSQIQQALKNMSKRPRMRRKSVTDAHRAINNPDEY</sequence>